<accession>A0A0K3A8G0</accession>
<dbReference type="EMBL" id="CXOJ01000106">
    <property type="protein sequence ID" value="CTP92824.1"/>
    <property type="molecule type" value="Genomic_DNA"/>
</dbReference>
<feature type="compositionally biased region" description="Polar residues" evidence="1">
    <location>
        <begin position="228"/>
        <end position="243"/>
    </location>
</feature>
<organism evidence="2 3">
    <name type="scientific">Xanthomonas graminis pv. phlei</name>
    <dbReference type="NCBI Taxonomy" id="487906"/>
    <lineage>
        <taxon>Bacteria</taxon>
        <taxon>Pseudomonadati</taxon>
        <taxon>Pseudomonadota</taxon>
        <taxon>Gammaproteobacteria</taxon>
        <taxon>Lysobacterales</taxon>
        <taxon>Lysobacteraceae</taxon>
        <taxon>Xanthomonas</taxon>
        <taxon>Xanthomonas translucens group</taxon>
        <taxon>Xanthomonas graminis</taxon>
    </lineage>
</organism>
<evidence type="ECO:0000313" key="2">
    <source>
        <dbReference type="EMBL" id="CTP92824.1"/>
    </source>
</evidence>
<evidence type="ECO:0000313" key="3">
    <source>
        <dbReference type="Proteomes" id="UP000045978"/>
    </source>
</evidence>
<name>A0A0K3A8G0_9XANT</name>
<gene>
    <name evidence="2" type="ORF">XTPLMG730_3627</name>
</gene>
<sequence>MRSGAGRAMPSRRRTPRWLGSSQTMCWLTRARAAGHGCVDRLRGTRAATPPRSCQRIGGVAETRASPTSLRCASAASHTSRSVRNAYMSISVREVEARHRDRTGRRQALQPVAHGRAISAVLGIVERLAQVRPATYGSGSRRSPGAAGASAASAPVAPFPAVARFARPPAATGISRLSLRPVFAAAGSTSNRHAPSGAATRCPSHDRKVGMDVAQRNVARHVVGPGPSTRSISLTPPSRSRGSYSAAATPACRRSGVRAIGHRCPAPGRKLWYPSPCCSR</sequence>
<dbReference type="Proteomes" id="UP000045978">
    <property type="component" value="Unassembled WGS sequence"/>
</dbReference>
<proteinExistence type="predicted"/>
<dbReference type="AlphaFoldDB" id="A0A0K3A8G0"/>
<protein>
    <submittedName>
        <fullName evidence="2">Uncharacterized protein</fullName>
    </submittedName>
</protein>
<feature type="region of interest" description="Disordered" evidence="1">
    <location>
        <begin position="224"/>
        <end position="248"/>
    </location>
</feature>
<evidence type="ECO:0000256" key="1">
    <source>
        <dbReference type="SAM" id="MobiDB-lite"/>
    </source>
</evidence>
<reference evidence="2 3" key="1">
    <citation type="submission" date="2015-07" db="EMBL/GenBank/DDBJ databases">
        <authorList>
            <person name="Noorani M."/>
        </authorList>
    </citation>
    <scope>NUCLEOTIDE SEQUENCE [LARGE SCALE GENOMIC DNA]</scope>
    <source>
        <strain evidence="2">LMG730</strain>
    </source>
</reference>